<dbReference type="STRING" id="39841.SAMN05660836_00312"/>
<dbReference type="AlphaFoldDB" id="A0A1I4QZI2"/>
<dbReference type="GO" id="GO:0003725">
    <property type="term" value="F:double-stranded RNA binding"/>
    <property type="evidence" value="ECO:0007669"/>
    <property type="project" value="InterPro"/>
</dbReference>
<dbReference type="PANTHER" id="PTHR42828:SF3">
    <property type="entry name" value="THREONYLCARBAMOYL-AMP SYNTHASE"/>
    <property type="match status" value="1"/>
</dbReference>
<evidence type="ECO:0000259" key="1">
    <source>
        <dbReference type="PROSITE" id="PS51163"/>
    </source>
</evidence>
<dbReference type="Proteomes" id="UP000199611">
    <property type="component" value="Unassembled WGS sequence"/>
</dbReference>
<dbReference type="InterPro" id="IPR006070">
    <property type="entry name" value="Sua5-like_dom"/>
</dbReference>
<keyword evidence="3" id="KW-1185">Reference proteome</keyword>
<dbReference type="SUPFAM" id="SSF55821">
    <property type="entry name" value="YrdC/RibB"/>
    <property type="match status" value="1"/>
</dbReference>
<protein>
    <submittedName>
        <fullName evidence="2">Translation factor SUA5</fullName>
    </submittedName>
</protein>
<reference evidence="2 3" key="1">
    <citation type="submission" date="2016-10" db="EMBL/GenBank/DDBJ databases">
        <authorList>
            <person name="de Groot N.N."/>
        </authorList>
    </citation>
    <scope>NUCLEOTIDE SEQUENCE [LARGE SCALE GENOMIC DNA]</scope>
    <source>
        <strain evidence="2 3">DSM 9990</strain>
    </source>
</reference>
<dbReference type="Pfam" id="PF01300">
    <property type="entry name" value="Sua5_yciO_yrdC"/>
    <property type="match status" value="1"/>
</dbReference>
<dbReference type="PROSITE" id="PS51163">
    <property type="entry name" value="YRDC"/>
    <property type="match status" value="1"/>
</dbReference>
<evidence type="ECO:0000313" key="3">
    <source>
        <dbReference type="Proteomes" id="UP000199611"/>
    </source>
</evidence>
<evidence type="ECO:0000313" key="2">
    <source>
        <dbReference type="EMBL" id="SFM45428.1"/>
    </source>
</evidence>
<organism evidence="2 3">
    <name type="scientific">Thermodesulforhabdus norvegica</name>
    <dbReference type="NCBI Taxonomy" id="39841"/>
    <lineage>
        <taxon>Bacteria</taxon>
        <taxon>Pseudomonadati</taxon>
        <taxon>Thermodesulfobacteriota</taxon>
        <taxon>Syntrophobacteria</taxon>
        <taxon>Syntrophobacterales</taxon>
        <taxon>Thermodesulforhabdaceae</taxon>
        <taxon>Thermodesulforhabdus</taxon>
    </lineage>
</organism>
<dbReference type="EMBL" id="FOUU01000001">
    <property type="protein sequence ID" value="SFM45428.1"/>
    <property type="molecule type" value="Genomic_DNA"/>
</dbReference>
<dbReference type="NCBIfam" id="TIGR00057">
    <property type="entry name" value="L-threonylcarbamoyladenylate synthase"/>
    <property type="match status" value="1"/>
</dbReference>
<proteinExistence type="predicted"/>
<dbReference type="Gene3D" id="3.90.870.10">
    <property type="entry name" value="DHBP synthase"/>
    <property type="match status" value="1"/>
</dbReference>
<dbReference type="PANTHER" id="PTHR42828">
    <property type="entry name" value="DHBP SYNTHASE RIBB-LIKE ALPHA/BETA DOMAIN-CONTAINING PROTEIN"/>
    <property type="match status" value="1"/>
</dbReference>
<dbReference type="RefSeq" id="WP_093392962.1">
    <property type="nucleotide sequence ID" value="NZ_FOUU01000001.1"/>
</dbReference>
<accession>A0A1I4QZI2</accession>
<gene>
    <name evidence="2" type="ORF">SAMN05660836_00312</name>
</gene>
<dbReference type="OrthoDB" id="9814580at2"/>
<sequence>MILEMNPVHPEPRKVRKVVEILADGGIVAYPTDTYYGIGCDIFNKEAIEKVYALKQRSHDQPVSIICSDLKNISEYAQVTNYAYKTMKRCLPGPYTFVLEASRLVPRIMLTKRKTIGIRVPDNEIALAIVRELGHPIINTTATHPETGEILMTPKEIKEFLGHAVDLIIDGGPIPGKPSSVISLVNDEPEVIREGSGDVSMFRS</sequence>
<dbReference type="InterPro" id="IPR052532">
    <property type="entry name" value="SUA5_domain"/>
</dbReference>
<dbReference type="InterPro" id="IPR017945">
    <property type="entry name" value="DHBP_synth_RibB-like_a/b_dom"/>
</dbReference>
<name>A0A1I4QZI2_9BACT</name>
<feature type="domain" description="YrdC-like" evidence="1">
    <location>
        <begin position="12"/>
        <end position="197"/>
    </location>
</feature>